<evidence type="ECO:0000259" key="19">
    <source>
        <dbReference type="PROSITE" id="PS50011"/>
    </source>
</evidence>
<evidence type="ECO:0000256" key="8">
    <source>
        <dbReference type="ARBA" id="ARBA00022692"/>
    </source>
</evidence>
<feature type="domain" description="Protein kinase" evidence="19">
    <location>
        <begin position="1009"/>
        <end position="1298"/>
    </location>
</feature>
<organism evidence="20 21">
    <name type="scientific">Stylosanthes scabra</name>
    <dbReference type="NCBI Taxonomy" id="79078"/>
    <lineage>
        <taxon>Eukaryota</taxon>
        <taxon>Viridiplantae</taxon>
        <taxon>Streptophyta</taxon>
        <taxon>Embryophyta</taxon>
        <taxon>Tracheophyta</taxon>
        <taxon>Spermatophyta</taxon>
        <taxon>Magnoliopsida</taxon>
        <taxon>eudicotyledons</taxon>
        <taxon>Gunneridae</taxon>
        <taxon>Pentapetalae</taxon>
        <taxon>rosids</taxon>
        <taxon>fabids</taxon>
        <taxon>Fabales</taxon>
        <taxon>Fabaceae</taxon>
        <taxon>Papilionoideae</taxon>
        <taxon>50 kb inversion clade</taxon>
        <taxon>dalbergioids sensu lato</taxon>
        <taxon>Dalbergieae</taxon>
        <taxon>Pterocarpus clade</taxon>
        <taxon>Stylosanthes</taxon>
    </lineage>
</organism>
<feature type="repeat" description="PPR" evidence="17">
    <location>
        <begin position="5"/>
        <end position="39"/>
    </location>
</feature>
<evidence type="ECO:0000256" key="2">
    <source>
        <dbReference type="ARBA" id="ARBA00006643"/>
    </source>
</evidence>
<keyword evidence="14 18" id="KW-1133">Transmembrane helix</keyword>
<dbReference type="PROSITE" id="PS00108">
    <property type="entry name" value="PROTEIN_KINASE_ST"/>
    <property type="match status" value="1"/>
</dbReference>
<dbReference type="PROSITE" id="PS50011">
    <property type="entry name" value="PROTEIN_KINASE_DOM"/>
    <property type="match status" value="1"/>
</dbReference>
<dbReference type="SUPFAM" id="SSF52058">
    <property type="entry name" value="L domain-like"/>
    <property type="match status" value="1"/>
</dbReference>
<feature type="repeat" description="PPR" evidence="17">
    <location>
        <begin position="67"/>
        <end position="101"/>
    </location>
</feature>
<dbReference type="EC" id="2.7.11.1" evidence="4"/>
<evidence type="ECO:0000256" key="15">
    <source>
        <dbReference type="ARBA" id="ARBA00023136"/>
    </source>
</evidence>
<dbReference type="Pfam" id="PF01535">
    <property type="entry name" value="PPR"/>
    <property type="match status" value="4"/>
</dbReference>
<sequence length="1356" mass="150533">MPEKNEVTWTAMLMGYTRSGRMREACEIFKAMPGKPLIACNEMILGFGLDGELDKARYVFEQMRERDEGSWSAMIKVYERKGCELEALGLFARMQREGVALNFPSLISVLSVCSSLASLDHGRQVHAQLVRSKFDQDLYVASVLITMYVKCGDLVKGKQVFDRFPLKDVVMWNSMITGYSQHGLAEEALDVFRDMCSLGVPPDDVTFVGVLTACSYSGKVEQGTETFESMKCKYQVEPGIEHYACMVDLLGRAGKLTEAMSLIEKMPMEPDAIVWGSLLGACRTHMKLDLAEVAVEKLAQLEPKNAGPYVLLSHMYATKGRWRDVEVLRGKIKGRSVIKLPGCSWIEVEKKVHMFTGGDSKGHPEQPVIMKMLEKLGGLLREAGYCPDGSFVLHDVDEEEKTHSLGYHSEKLAVAYGLLKVPTGMPIRVIKNLRMGTVLARIIGDFWKQIFTYDHELEESIGIARLLCLCQAVSMLQACVAIKMDGMSVFNFKEMVIDTKALTILAAQRVNALLQIKKSLIDPLNHFWNWNKGDPCASSWNGVLCPLNAGADGHFHVKELYLMTMNLSGSLAPQLGQLSQLEIMNFMWNNLTGTIPREIGNITSLRLLLLNGNALSGNLPYELGNLQNLNRFQVDQNRLSGPIPPSFANLSSVKHIHMNNNSFSGQIPPNLSNMSNVLHLLLDTNNLSGYLPPEFSMLPQLRILQLDNNHFTGSRVPSSYANLSRLAKLSLRNCSLLGEVPDLSSIPQLYYLDLSWNNLIGPIPSKKLAENMTTIDLSNNNLNGSIPGYFSELPSLQRLSLENNFLSGSVSADIWQKMNLSTSAKFTVDLHNNSLSRILGDPSPPPNVTLRLGGNPVCKGSEASEILAKQCGFGGEEADNYLTNSTTTCPHQACSVNDFYEYVPDSPIPCFCASPLKIGYRLKSPSFSFFPPYKASFRSYVTHALNLDFYQLSIDSYSWEKEQTRLRMYLKLYPVASYSHNEFNATEVYRLRSIFSSWNFGGSDFYGPYELLNFTLEGPYAYLITKSEKSKSSTMEIIFAVVAAVAVVVAISALVALIIVRRGIKNQHTFSRRRPSSSIPIKIDVSLIGYCDEEGEQMLVYEFMSNGNLRDWLSGTKGNLTFGMRLRIAIGSAKGILYLHTEANPPIFHRDIKASNILLDSKIIAKVADFGLSRLAPHPDEGNEHKYVSTVVKGTPGYLDPEYFLTHKLTDKSDIYSLGVVFMELLTGMQPISHGKNIVREVNMAINSGMIFSIIDSKMGSYPSDCVERFSSLALSCCHEVTQKRPSMLDVVRELEKIAAMLTGTEASFSDTAFHNDSSVQSSSSSFMVSKDHQGSSSSASEICLVSGAISTIFPR</sequence>
<feature type="transmembrane region" description="Helical" evidence="18">
    <location>
        <begin position="1037"/>
        <end position="1060"/>
    </location>
</feature>
<evidence type="ECO:0000256" key="14">
    <source>
        <dbReference type="ARBA" id="ARBA00022989"/>
    </source>
</evidence>
<keyword evidence="7" id="KW-0808">Transferase</keyword>
<dbReference type="Pfam" id="PF00560">
    <property type="entry name" value="LRR_1"/>
    <property type="match status" value="1"/>
</dbReference>
<evidence type="ECO:0000256" key="17">
    <source>
        <dbReference type="PROSITE-ProRule" id="PRU00708"/>
    </source>
</evidence>
<evidence type="ECO:0000256" key="7">
    <source>
        <dbReference type="ARBA" id="ARBA00022679"/>
    </source>
</evidence>
<reference evidence="20 21" key="1">
    <citation type="journal article" date="2023" name="Plants (Basel)">
        <title>Bridging the Gap: Combining Genomics and Transcriptomics Approaches to Understand Stylosanthes scabra, an Orphan Legume from the Brazilian Caatinga.</title>
        <authorList>
            <person name="Ferreira-Neto J.R.C."/>
            <person name="da Silva M.D."/>
            <person name="Binneck E."/>
            <person name="de Melo N.F."/>
            <person name="da Silva R.H."/>
            <person name="de Melo A.L.T.M."/>
            <person name="Pandolfi V."/>
            <person name="Bustamante F.O."/>
            <person name="Brasileiro-Vidal A.C."/>
            <person name="Benko-Iseppon A.M."/>
        </authorList>
    </citation>
    <scope>NUCLEOTIDE SEQUENCE [LARGE SCALE GENOMIC DNA]</scope>
    <source>
        <tissue evidence="20">Leaves</tissue>
    </source>
</reference>
<dbReference type="Pfam" id="PF13041">
    <property type="entry name" value="PPR_2"/>
    <property type="match status" value="1"/>
</dbReference>
<keyword evidence="6" id="KW-0433">Leucine-rich repeat</keyword>
<keyword evidence="13" id="KW-0067">ATP-binding</keyword>
<comment type="caution">
    <text evidence="20">The sequence shown here is derived from an EMBL/GenBank/DDBJ whole genome shotgun (WGS) entry which is preliminary data.</text>
</comment>
<dbReference type="PANTHER" id="PTHR45974">
    <property type="entry name" value="RECEPTOR-LIKE PROTEIN 55"/>
    <property type="match status" value="1"/>
</dbReference>
<dbReference type="Pfam" id="PF13855">
    <property type="entry name" value="LRR_8"/>
    <property type="match status" value="1"/>
</dbReference>
<evidence type="ECO:0000256" key="1">
    <source>
        <dbReference type="ARBA" id="ARBA00004370"/>
    </source>
</evidence>
<dbReference type="NCBIfam" id="TIGR00756">
    <property type="entry name" value="PPR"/>
    <property type="match status" value="4"/>
</dbReference>
<dbReference type="InterPro" id="IPR002885">
    <property type="entry name" value="PPR_rpt"/>
</dbReference>
<dbReference type="Gene3D" id="1.10.510.10">
    <property type="entry name" value="Transferase(Phosphotransferase) domain 1"/>
    <property type="match status" value="1"/>
</dbReference>
<dbReference type="Pfam" id="PF14432">
    <property type="entry name" value="DYW_deaminase"/>
    <property type="match status" value="1"/>
</dbReference>
<dbReference type="InterPro" id="IPR000719">
    <property type="entry name" value="Prot_kinase_dom"/>
</dbReference>
<dbReference type="PROSITE" id="PS51375">
    <property type="entry name" value="PPR"/>
    <property type="match status" value="3"/>
</dbReference>
<dbReference type="InterPro" id="IPR008271">
    <property type="entry name" value="Ser/Thr_kinase_AS"/>
</dbReference>
<gene>
    <name evidence="20" type="ORF">PIB30_031516</name>
</gene>
<keyword evidence="21" id="KW-1185">Reference proteome</keyword>
<dbReference type="SMART" id="SM00220">
    <property type="entry name" value="S_TKc"/>
    <property type="match status" value="1"/>
</dbReference>
<dbReference type="InterPro" id="IPR032867">
    <property type="entry name" value="DYW_dom"/>
</dbReference>
<protein>
    <recommendedName>
        <fullName evidence="4">non-specific serine/threonine protein kinase</fullName>
        <ecNumber evidence="4">2.7.11.1</ecNumber>
    </recommendedName>
</protein>
<dbReference type="Gene3D" id="3.80.10.10">
    <property type="entry name" value="Ribonuclease Inhibitor"/>
    <property type="match status" value="2"/>
</dbReference>
<dbReference type="InterPro" id="IPR046848">
    <property type="entry name" value="E_motif"/>
</dbReference>
<dbReference type="SUPFAM" id="SSF56112">
    <property type="entry name" value="Protein kinase-like (PK-like)"/>
    <property type="match status" value="1"/>
</dbReference>
<evidence type="ECO:0000256" key="6">
    <source>
        <dbReference type="ARBA" id="ARBA00022614"/>
    </source>
</evidence>
<evidence type="ECO:0000313" key="20">
    <source>
        <dbReference type="EMBL" id="MED6206959.1"/>
    </source>
</evidence>
<dbReference type="InterPro" id="IPR011990">
    <property type="entry name" value="TPR-like_helical_dom_sf"/>
</dbReference>
<comment type="similarity">
    <text evidence="2">Belongs to the PPR family. PCMP-H subfamily.</text>
</comment>
<dbReference type="PANTHER" id="PTHR45974:SF216">
    <property type="entry name" value="PROTEIN KINASE DOMAIN-CONTAINING PROTEIN"/>
    <property type="match status" value="1"/>
</dbReference>
<evidence type="ECO:0000256" key="3">
    <source>
        <dbReference type="ARBA" id="ARBA00008684"/>
    </source>
</evidence>
<keyword evidence="11" id="KW-0547">Nucleotide-binding</keyword>
<comment type="subcellular location">
    <subcellularLocation>
        <location evidence="1">Membrane</location>
    </subcellularLocation>
</comment>
<keyword evidence="15 18" id="KW-0472">Membrane</keyword>
<comment type="similarity">
    <text evidence="3">Belongs to the protein kinase superfamily. Ser/Thr protein kinase family.</text>
</comment>
<evidence type="ECO:0000256" key="11">
    <source>
        <dbReference type="ARBA" id="ARBA00022741"/>
    </source>
</evidence>
<keyword evidence="8 18" id="KW-0812">Transmembrane</keyword>
<evidence type="ECO:0000256" key="5">
    <source>
        <dbReference type="ARBA" id="ARBA00022527"/>
    </source>
</evidence>
<accession>A0ABU6YA98</accession>
<dbReference type="Pfam" id="PF20431">
    <property type="entry name" value="E_motif"/>
    <property type="match status" value="1"/>
</dbReference>
<keyword evidence="12" id="KW-0418">Kinase</keyword>
<dbReference type="InterPro" id="IPR032675">
    <property type="entry name" value="LRR_dom_sf"/>
</dbReference>
<proteinExistence type="inferred from homology"/>
<evidence type="ECO:0000256" key="12">
    <source>
        <dbReference type="ARBA" id="ARBA00022777"/>
    </source>
</evidence>
<dbReference type="Pfam" id="PF08263">
    <property type="entry name" value="LRRNT_2"/>
    <property type="match status" value="1"/>
</dbReference>
<dbReference type="InterPro" id="IPR001245">
    <property type="entry name" value="Ser-Thr/Tyr_kinase_cat_dom"/>
</dbReference>
<evidence type="ECO:0000256" key="13">
    <source>
        <dbReference type="ARBA" id="ARBA00022840"/>
    </source>
</evidence>
<keyword evidence="10" id="KW-0677">Repeat</keyword>
<dbReference type="InterPro" id="IPR001611">
    <property type="entry name" value="Leu-rich_rpt"/>
</dbReference>
<feature type="repeat" description="PPR" evidence="17">
    <location>
        <begin position="168"/>
        <end position="202"/>
    </location>
</feature>
<dbReference type="Proteomes" id="UP001341840">
    <property type="component" value="Unassembled WGS sequence"/>
</dbReference>
<evidence type="ECO:0000256" key="18">
    <source>
        <dbReference type="SAM" id="Phobius"/>
    </source>
</evidence>
<name>A0ABU6YA98_9FABA</name>
<evidence type="ECO:0000256" key="9">
    <source>
        <dbReference type="ARBA" id="ARBA00022729"/>
    </source>
</evidence>
<evidence type="ECO:0000256" key="10">
    <source>
        <dbReference type="ARBA" id="ARBA00022737"/>
    </source>
</evidence>
<evidence type="ECO:0000256" key="16">
    <source>
        <dbReference type="ARBA" id="ARBA00023180"/>
    </source>
</evidence>
<keyword evidence="5" id="KW-0723">Serine/threonine-protein kinase</keyword>
<dbReference type="InterPro" id="IPR011009">
    <property type="entry name" value="Kinase-like_dom_sf"/>
</dbReference>
<evidence type="ECO:0000256" key="4">
    <source>
        <dbReference type="ARBA" id="ARBA00012513"/>
    </source>
</evidence>
<evidence type="ECO:0000313" key="21">
    <source>
        <dbReference type="Proteomes" id="UP001341840"/>
    </source>
</evidence>
<dbReference type="Pfam" id="PF07714">
    <property type="entry name" value="PK_Tyr_Ser-Thr"/>
    <property type="match status" value="1"/>
</dbReference>
<dbReference type="EMBL" id="JASCZI010241791">
    <property type="protein sequence ID" value="MED6206959.1"/>
    <property type="molecule type" value="Genomic_DNA"/>
</dbReference>
<dbReference type="InterPro" id="IPR013210">
    <property type="entry name" value="LRR_N_plant-typ"/>
</dbReference>
<keyword evidence="9" id="KW-0732">Signal</keyword>
<dbReference type="Gene3D" id="1.25.40.10">
    <property type="entry name" value="Tetratricopeptide repeat domain"/>
    <property type="match status" value="3"/>
</dbReference>
<keyword evidence="16" id="KW-0325">Glycoprotein</keyword>